<reference evidence="1 2" key="1">
    <citation type="submission" date="2018-10" db="EMBL/GenBank/DDBJ databases">
        <title>Genomic Encyclopedia of Archaeal and Bacterial Type Strains, Phase II (KMG-II): from individual species to whole genera.</title>
        <authorList>
            <person name="Goeker M."/>
        </authorList>
    </citation>
    <scope>NUCLEOTIDE SEQUENCE [LARGE SCALE GENOMIC DNA]</scope>
    <source>
        <strain evidence="1 2">DSM 235</strain>
    </source>
</reference>
<dbReference type="EMBL" id="RBXL01000001">
    <property type="protein sequence ID" value="RKT46760.1"/>
    <property type="molecule type" value="Genomic_DNA"/>
</dbReference>
<evidence type="ECO:0000313" key="1">
    <source>
        <dbReference type="EMBL" id="RKT46760.1"/>
    </source>
</evidence>
<organism evidence="1 2">
    <name type="scientific">Thiocapsa rosea</name>
    <dbReference type="NCBI Taxonomy" id="69360"/>
    <lineage>
        <taxon>Bacteria</taxon>
        <taxon>Pseudomonadati</taxon>
        <taxon>Pseudomonadota</taxon>
        <taxon>Gammaproteobacteria</taxon>
        <taxon>Chromatiales</taxon>
        <taxon>Chromatiaceae</taxon>
        <taxon>Thiocapsa</taxon>
    </lineage>
</organism>
<dbReference type="OrthoDB" id="5769069at2"/>
<dbReference type="Proteomes" id="UP000274556">
    <property type="component" value="Unassembled WGS sequence"/>
</dbReference>
<accession>A0A495VDA1</accession>
<keyword evidence="2" id="KW-1185">Reference proteome</keyword>
<dbReference type="AlphaFoldDB" id="A0A495VDA1"/>
<comment type="caution">
    <text evidence="1">The sequence shown here is derived from an EMBL/GenBank/DDBJ whole genome shotgun (WGS) entry which is preliminary data.</text>
</comment>
<name>A0A495VDA1_9GAMM</name>
<sequence>MRCPFAAPFKIQSGGLIGLQRLLGESDADGRLSDIADLTIRASAHFGGADRIPYAAMVDDMTAFKLERRAGRRR</sequence>
<evidence type="ECO:0000313" key="2">
    <source>
        <dbReference type="Proteomes" id="UP000274556"/>
    </source>
</evidence>
<dbReference type="RefSeq" id="WP_120798830.1">
    <property type="nucleotide sequence ID" value="NZ_RBXL01000001.1"/>
</dbReference>
<protein>
    <submittedName>
        <fullName evidence="1">Uncharacterized protein</fullName>
    </submittedName>
</protein>
<proteinExistence type="predicted"/>
<gene>
    <name evidence="1" type="ORF">BDD21_4293</name>
</gene>